<dbReference type="PROSITE" id="PS50920">
    <property type="entry name" value="SOLCAR"/>
    <property type="match status" value="3"/>
</dbReference>
<dbReference type="FunFam" id="1.50.40.10:FF:000024">
    <property type="entry name" value="MIR1p Mitochondrial phosphate carrier"/>
    <property type="match status" value="1"/>
</dbReference>
<keyword evidence="8" id="KW-0496">Mitochondrion</keyword>
<sequence>MFPSQSALQKNFVAASPASDAAAPTGAALYARFAFAGAVCCSITHGAMTPVDVVKTRIQLSPEIYNKGMIGGFRQVIQAEGAGALLTGFGPTAAGYFLQGAFKFGGYEFWKKTAIDVVGIDNAVQNRTAIYLGASAIAEFFADVALCPLEATRIRLVSQPTFANGLLGGFSRILKEEGVLRGFYSGFGPILFKQVPYTMAKFVVYEKAAEAIYKSIGTPKELLSNGTVTAVNLGSGIIAGTCAAIISQPADTLLSKINKQKGVEGQSITSRLVTMAGQLGVKGLFTGLGPRIVMVATLTAGQFAIYGDIKRVLGATAGVEIAPIPKA</sequence>
<dbReference type="GO" id="GO:0005315">
    <property type="term" value="F:phosphate transmembrane transporter activity"/>
    <property type="evidence" value="ECO:0007669"/>
    <property type="project" value="InterPro"/>
</dbReference>
<dbReference type="InterPro" id="IPR002067">
    <property type="entry name" value="MCP"/>
</dbReference>
<keyword evidence="5" id="KW-0677">Repeat</keyword>
<dbReference type="GO" id="GO:0005743">
    <property type="term" value="C:mitochondrial inner membrane"/>
    <property type="evidence" value="ECO:0007669"/>
    <property type="project" value="UniProtKB-SubCell"/>
</dbReference>
<dbReference type="PRINTS" id="PR00926">
    <property type="entry name" value="MITOCARRIER"/>
</dbReference>
<feature type="repeat" description="Solcar" evidence="10">
    <location>
        <begin position="28"/>
        <end position="113"/>
    </location>
</feature>
<proteinExistence type="inferred from homology"/>
<evidence type="ECO:0000256" key="11">
    <source>
        <dbReference type="RuleBase" id="RU000488"/>
    </source>
</evidence>
<evidence type="ECO:0000313" key="13">
    <source>
        <dbReference type="Proteomes" id="UP000654370"/>
    </source>
</evidence>
<dbReference type="InterPro" id="IPR044677">
    <property type="entry name" value="SLC25A3/Pic2/Mir1-like"/>
</dbReference>
<evidence type="ECO:0008006" key="14">
    <source>
        <dbReference type="Google" id="ProtNLM"/>
    </source>
</evidence>
<keyword evidence="3 11" id="KW-0813">Transport</keyword>
<feature type="repeat" description="Solcar" evidence="10">
    <location>
        <begin position="227"/>
        <end position="312"/>
    </location>
</feature>
<dbReference type="GO" id="GO:1990547">
    <property type="term" value="P:mitochondrial phosphate ion transmembrane transport"/>
    <property type="evidence" value="ECO:0007669"/>
    <property type="project" value="InterPro"/>
</dbReference>
<dbReference type="EMBL" id="JAEPQZ010000010">
    <property type="protein sequence ID" value="KAG2176397.1"/>
    <property type="molecule type" value="Genomic_DNA"/>
</dbReference>
<comment type="caution">
    <text evidence="12">The sequence shown here is derived from an EMBL/GenBank/DDBJ whole genome shotgun (WGS) entry which is preliminary data.</text>
</comment>
<keyword evidence="13" id="KW-1185">Reference proteome</keyword>
<organism evidence="12 13">
    <name type="scientific">Mortierella isabellina</name>
    <name type="common">Filamentous fungus</name>
    <name type="synonym">Umbelopsis isabellina</name>
    <dbReference type="NCBI Taxonomy" id="91625"/>
    <lineage>
        <taxon>Eukaryota</taxon>
        <taxon>Fungi</taxon>
        <taxon>Fungi incertae sedis</taxon>
        <taxon>Mucoromycota</taxon>
        <taxon>Mucoromycotina</taxon>
        <taxon>Umbelopsidomycetes</taxon>
        <taxon>Umbelopsidales</taxon>
        <taxon>Umbelopsidaceae</taxon>
        <taxon>Umbelopsis</taxon>
    </lineage>
</organism>
<keyword evidence="9 10" id="KW-0472">Membrane</keyword>
<dbReference type="Pfam" id="PF00153">
    <property type="entry name" value="Mito_carr"/>
    <property type="match status" value="3"/>
</dbReference>
<evidence type="ECO:0000256" key="6">
    <source>
        <dbReference type="ARBA" id="ARBA00022792"/>
    </source>
</evidence>
<evidence type="ECO:0000313" key="12">
    <source>
        <dbReference type="EMBL" id="KAG2176397.1"/>
    </source>
</evidence>
<dbReference type="Proteomes" id="UP000654370">
    <property type="component" value="Unassembled WGS sequence"/>
</dbReference>
<evidence type="ECO:0000256" key="10">
    <source>
        <dbReference type="PROSITE-ProRule" id="PRU00282"/>
    </source>
</evidence>
<gene>
    <name evidence="12" type="ORF">INT43_005631</name>
</gene>
<evidence type="ECO:0000256" key="7">
    <source>
        <dbReference type="ARBA" id="ARBA00022989"/>
    </source>
</evidence>
<evidence type="ECO:0000256" key="8">
    <source>
        <dbReference type="ARBA" id="ARBA00023128"/>
    </source>
</evidence>
<evidence type="ECO:0000256" key="9">
    <source>
        <dbReference type="ARBA" id="ARBA00023136"/>
    </source>
</evidence>
<accession>A0A8H7PLS3</accession>
<evidence type="ECO:0000256" key="5">
    <source>
        <dbReference type="ARBA" id="ARBA00022737"/>
    </source>
</evidence>
<evidence type="ECO:0000256" key="2">
    <source>
        <dbReference type="ARBA" id="ARBA00006375"/>
    </source>
</evidence>
<dbReference type="PANTHER" id="PTHR45671">
    <property type="entry name" value="SOLUTE CARRIER FAMILY 25 (MITOCHONDRIAL CARRIER PHOSPHATE CARRIER), MEMBER 3, LIKE-RELATED-RELATED"/>
    <property type="match status" value="1"/>
</dbReference>
<evidence type="ECO:0000256" key="3">
    <source>
        <dbReference type="ARBA" id="ARBA00022448"/>
    </source>
</evidence>
<keyword evidence="4 10" id="KW-0812">Transmembrane</keyword>
<comment type="similarity">
    <text evidence="2 11">Belongs to the mitochondrial carrier (TC 2.A.29) family.</text>
</comment>
<dbReference type="AlphaFoldDB" id="A0A8H7PLS3"/>
<dbReference type="Gene3D" id="1.50.40.10">
    <property type="entry name" value="Mitochondrial carrier domain"/>
    <property type="match status" value="1"/>
</dbReference>
<keyword evidence="7" id="KW-1133">Transmembrane helix</keyword>
<dbReference type="InterPro" id="IPR023395">
    <property type="entry name" value="MCP_dom_sf"/>
</dbReference>
<dbReference type="PANTHER" id="PTHR45671:SF12">
    <property type="entry name" value="MITOCHONDRIAL PHOSPHATE CARRIER PROTEIN"/>
    <property type="match status" value="1"/>
</dbReference>
<name>A0A8H7PLS3_MORIS</name>
<keyword evidence="6" id="KW-0999">Mitochondrion inner membrane</keyword>
<protein>
    <recommendedName>
        <fullName evidence="14">Mitochondrial phosphate carrier protein</fullName>
    </recommendedName>
</protein>
<reference evidence="12" key="1">
    <citation type="submission" date="2020-12" db="EMBL/GenBank/DDBJ databases">
        <title>Metabolic potential, ecology and presence of endohyphal bacteria is reflected in genomic diversity of Mucoromycotina.</title>
        <authorList>
            <person name="Muszewska A."/>
            <person name="Okrasinska A."/>
            <person name="Steczkiewicz K."/>
            <person name="Drgas O."/>
            <person name="Orlowska M."/>
            <person name="Perlinska-Lenart U."/>
            <person name="Aleksandrzak-Piekarczyk T."/>
            <person name="Szatraj K."/>
            <person name="Zielenkiewicz U."/>
            <person name="Pilsyk S."/>
            <person name="Malc E."/>
            <person name="Mieczkowski P."/>
            <person name="Kruszewska J.S."/>
            <person name="Biernat P."/>
            <person name="Pawlowska J."/>
        </authorList>
    </citation>
    <scope>NUCLEOTIDE SEQUENCE</scope>
    <source>
        <strain evidence="12">WA0000067209</strain>
    </source>
</reference>
<dbReference type="InterPro" id="IPR018108">
    <property type="entry name" value="MCP_transmembrane"/>
</dbReference>
<dbReference type="OrthoDB" id="427452at2759"/>
<evidence type="ECO:0000256" key="1">
    <source>
        <dbReference type="ARBA" id="ARBA00004448"/>
    </source>
</evidence>
<evidence type="ECO:0000256" key="4">
    <source>
        <dbReference type="ARBA" id="ARBA00022692"/>
    </source>
</evidence>
<dbReference type="SUPFAM" id="SSF103506">
    <property type="entry name" value="Mitochondrial carrier"/>
    <property type="match status" value="1"/>
</dbReference>
<feature type="repeat" description="Solcar" evidence="10">
    <location>
        <begin position="126"/>
        <end position="211"/>
    </location>
</feature>
<comment type="subcellular location">
    <subcellularLocation>
        <location evidence="1">Mitochondrion inner membrane</location>
        <topology evidence="1">Multi-pass membrane protein</topology>
    </subcellularLocation>
</comment>